<dbReference type="InterPro" id="IPR022441">
    <property type="entry name" value="Para_beta_helix_rpt-2"/>
</dbReference>
<keyword evidence="2" id="KW-0677">Repeat</keyword>
<sequence>MKMKIILITLLLFFSITPVSAEVITVGVKNADYTSIQDAIDNSNDTDIIIVYSGVYSENLLINKSLTLKTADNSSFNVTVKAPNSSNHIFHISSSNTSIVGFNLTAENGSKLRSGIYLDNATYCQISNNSISNVEDGILLSSSRENKIEGNSLFSNSLHGINVSGSNNNFINNNTFFNNRYGIIVESSDNNIISRNNASLNENYGIALFRTNDSIVKENIAAENKHGICLTSSFNNEIENNSAVNNTLTGSVVWDSGANRLGNNNFSFNRDSGLTLLHTNKNNRILNNELSHNKNGIYSRGDGALIRNNEINSNDKYGILLIYTTGNIVKNNTLLNNEKGIRTKKLSENQISSNTIDDRLTANKLIPAFLILIIIGTVFYLKKESLLLKALKILLIVFALLILAIVVWYFPFESGLPENNVEINNINWIDNGAINDSYVRGNLSMDFVYLHKNSQSLNLEEGPETDILPVYVRISSMSVASTLGDYTPLYEEPLTLEYSEPYHYSYLLDLEKEKQHNVLVEIYANRYYEYPNPVYGDSNWELTGVAVRDINLTNLTS</sequence>
<dbReference type="InterPro" id="IPR007742">
    <property type="entry name" value="NosD_dom"/>
</dbReference>
<reference evidence="7" key="1">
    <citation type="journal article" date="2020" name="bioRxiv">
        <title>A rank-normalized archaeal taxonomy based on genome phylogeny resolves widespread incomplete and uneven classifications.</title>
        <authorList>
            <person name="Rinke C."/>
            <person name="Chuvochina M."/>
            <person name="Mussig A.J."/>
            <person name="Chaumeil P.-A."/>
            <person name="Waite D.W."/>
            <person name="Whitman W.B."/>
            <person name="Parks D.H."/>
            <person name="Hugenholtz P."/>
        </authorList>
    </citation>
    <scope>NUCLEOTIDE SEQUENCE</scope>
    <source>
        <strain evidence="7">UBA8876</strain>
    </source>
</reference>
<dbReference type="Pfam" id="PF13229">
    <property type="entry name" value="Beta_helix"/>
    <property type="match status" value="1"/>
</dbReference>
<evidence type="ECO:0000256" key="4">
    <source>
        <dbReference type="SAM" id="Phobius"/>
    </source>
</evidence>
<dbReference type="Proteomes" id="UP000600774">
    <property type="component" value="Unassembled WGS sequence"/>
</dbReference>
<dbReference type="RefSeq" id="WP_011021307.1">
    <property type="nucleotide sequence ID" value="NZ_DUJU01000011.1"/>
</dbReference>
<feature type="transmembrane region" description="Helical" evidence="4">
    <location>
        <begin position="365"/>
        <end position="381"/>
    </location>
</feature>
<comment type="pathway">
    <text evidence="1">Protein modification; protein ubiquitination.</text>
</comment>
<evidence type="ECO:0000256" key="2">
    <source>
        <dbReference type="ARBA" id="ARBA00022737"/>
    </source>
</evidence>
<dbReference type="OMA" id="NINWIDN"/>
<dbReference type="SUPFAM" id="SSF51126">
    <property type="entry name" value="Pectin lyase-like"/>
    <property type="match status" value="1"/>
</dbReference>
<dbReference type="InterPro" id="IPR006626">
    <property type="entry name" value="PbH1"/>
</dbReference>
<evidence type="ECO:0000259" key="5">
    <source>
        <dbReference type="Pfam" id="PF05048"/>
    </source>
</evidence>
<keyword evidence="4" id="KW-1133">Transmembrane helix</keyword>
<dbReference type="AlphaFoldDB" id="A0A832VX75"/>
<dbReference type="InterPro" id="IPR011050">
    <property type="entry name" value="Pectin_lyase_fold/virulence"/>
</dbReference>
<name>A0A832VX75_9EURY</name>
<feature type="domain" description="Periplasmic copper-binding protein NosD beta helix" evidence="5">
    <location>
        <begin position="278"/>
        <end position="358"/>
    </location>
</feature>
<dbReference type="GeneID" id="1473174"/>
<evidence type="ECO:0000313" key="8">
    <source>
        <dbReference type="Proteomes" id="UP000600774"/>
    </source>
</evidence>
<evidence type="ECO:0000256" key="1">
    <source>
        <dbReference type="ARBA" id="ARBA00004906"/>
    </source>
</evidence>
<evidence type="ECO:0000256" key="3">
    <source>
        <dbReference type="ARBA" id="ARBA00022786"/>
    </source>
</evidence>
<dbReference type="InterPro" id="IPR051550">
    <property type="entry name" value="SCF-Subunits/Alg-Epimerases"/>
</dbReference>
<keyword evidence="4" id="KW-0472">Membrane</keyword>
<keyword evidence="3" id="KW-0833">Ubl conjugation pathway</keyword>
<evidence type="ECO:0008006" key="9">
    <source>
        <dbReference type="Google" id="ProtNLM"/>
    </source>
</evidence>
<feature type="transmembrane region" description="Helical" evidence="4">
    <location>
        <begin position="393"/>
        <end position="410"/>
    </location>
</feature>
<comment type="caution">
    <text evidence="7">The sequence shown here is derived from an EMBL/GenBank/DDBJ whole genome shotgun (WGS) entry which is preliminary data.</text>
</comment>
<accession>A0A832VX75</accession>
<dbReference type="NCBIfam" id="TIGR03804">
    <property type="entry name" value="para_beta_helix"/>
    <property type="match status" value="6"/>
</dbReference>
<feature type="domain" description="Right handed beta helix" evidence="6">
    <location>
        <begin position="114"/>
        <end position="266"/>
    </location>
</feature>
<evidence type="ECO:0000313" key="7">
    <source>
        <dbReference type="EMBL" id="HIH92657.1"/>
    </source>
</evidence>
<dbReference type="PANTHER" id="PTHR22990">
    <property type="entry name" value="F-BOX ONLY PROTEIN"/>
    <property type="match status" value="1"/>
</dbReference>
<protein>
    <recommendedName>
        <fullName evidence="9">Cell surface protein</fullName>
    </recommendedName>
</protein>
<dbReference type="EMBL" id="DUJU01000011">
    <property type="protein sequence ID" value="HIH92657.1"/>
    <property type="molecule type" value="Genomic_DNA"/>
</dbReference>
<evidence type="ECO:0000259" key="6">
    <source>
        <dbReference type="Pfam" id="PF13229"/>
    </source>
</evidence>
<proteinExistence type="predicted"/>
<keyword evidence="4" id="KW-0812">Transmembrane</keyword>
<gene>
    <name evidence="7" type="ORF">HA338_00960</name>
</gene>
<dbReference type="Pfam" id="PF05048">
    <property type="entry name" value="NosD"/>
    <property type="match status" value="1"/>
</dbReference>
<dbReference type="FunFam" id="2.160.20.10:FF:000154">
    <property type="entry name" value="Cell surface glycoprotein (S-layer protein)"/>
    <property type="match status" value="1"/>
</dbReference>
<dbReference type="InterPro" id="IPR012334">
    <property type="entry name" value="Pectin_lyas_fold"/>
</dbReference>
<dbReference type="SMART" id="SM00710">
    <property type="entry name" value="PbH1"/>
    <property type="match status" value="10"/>
</dbReference>
<dbReference type="PANTHER" id="PTHR22990:SF15">
    <property type="entry name" value="F-BOX ONLY PROTEIN 10"/>
    <property type="match status" value="1"/>
</dbReference>
<dbReference type="InterPro" id="IPR039448">
    <property type="entry name" value="Beta_helix"/>
</dbReference>
<organism evidence="7 8">
    <name type="scientific">Methanosarcina acetivorans</name>
    <dbReference type="NCBI Taxonomy" id="2214"/>
    <lineage>
        <taxon>Archaea</taxon>
        <taxon>Methanobacteriati</taxon>
        <taxon>Methanobacteriota</taxon>
        <taxon>Stenosarchaea group</taxon>
        <taxon>Methanomicrobia</taxon>
        <taxon>Methanosarcinales</taxon>
        <taxon>Methanosarcinaceae</taxon>
        <taxon>Methanosarcina</taxon>
    </lineage>
</organism>
<dbReference type="Gene3D" id="2.160.20.10">
    <property type="entry name" value="Single-stranded right-handed beta-helix, Pectin lyase-like"/>
    <property type="match status" value="2"/>
</dbReference>